<organism evidence="2 3">
    <name type="scientific">Echria macrotheca</name>
    <dbReference type="NCBI Taxonomy" id="438768"/>
    <lineage>
        <taxon>Eukaryota</taxon>
        <taxon>Fungi</taxon>
        <taxon>Dikarya</taxon>
        <taxon>Ascomycota</taxon>
        <taxon>Pezizomycotina</taxon>
        <taxon>Sordariomycetes</taxon>
        <taxon>Sordariomycetidae</taxon>
        <taxon>Sordariales</taxon>
        <taxon>Schizotheciaceae</taxon>
        <taxon>Echria</taxon>
    </lineage>
</organism>
<feature type="region of interest" description="Disordered" evidence="1">
    <location>
        <begin position="1"/>
        <end position="45"/>
    </location>
</feature>
<name>A0AAJ0BGH6_9PEZI</name>
<evidence type="ECO:0000256" key="1">
    <source>
        <dbReference type="SAM" id="MobiDB-lite"/>
    </source>
</evidence>
<feature type="compositionally biased region" description="Basic and acidic residues" evidence="1">
    <location>
        <begin position="1"/>
        <end position="20"/>
    </location>
</feature>
<evidence type="ECO:0000313" key="2">
    <source>
        <dbReference type="EMBL" id="KAK1756723.1"/>
    </source>
</evidence>
<reference evidence="2" key="1">
    <citation type="submission" date="2023-06" db="EMBL/GenBank/DDBJ databases">
        <title>Genome-scale phylogeny and comparative genomics of the fungal order Sordariales.</title>
        <authorList>
            <consortium name="Lawrence Berkeley National Laboratory"/>
            <person name="Hensen N."/>
            <person name="Bonometti L."/>
            <person name="Westerberg I."/>
            <person name="Brannstrom I.O."/>
            <person name="Guillou S."/>
            <person name="Cros-Aarteil S."/>
            <person name="Calhoun S."/>
            <person name="Haridas S."/>
            <person name="Kuo A."/>
            <person name="Mondo S."/>
            <person name="Pangilinan J."/>
            <person name="Riley R."/>
            <person name="Labutti K."/>
            <person name="Andreopoulos B."/>
            <person name="Lipzen A."/>
            <person name="Chen C."/>
            <person name="Yanf M."/>
            <person name="Daum C."/>
            <person name="Ng V."/>
            <person name="Clum A."/>
            <person name="Steindorff A."/>
            <person name="Ohm R."/>
            <person name="Martin F."/>
            <person name="Silar P."/>
            <person name="Natvig D."/>
            <person name="Lalanne C."/>
            <person name="Gautier V."/>
            <person name="Ament-Velasquez S.L."/>
            <person name="Kruys A."/>
            <person name="Hutchinson M.I."/>
            <person name="Powell A.J."/>
            <person name="Barry K."/>
            <person name="Miller A.N."/>
            <person name="Grigoriev I.V."/>
            <person name="Debuchy R."/>
            <person name="Gladieux P."/>
            <person name="Thoren M.H."/>
            <person name="Johannesson H."/>
        </authorList>
    </citation>
    <scope>NUCLEOTIDE SEQUENCE</scope>
    <source>
        <strain evidence="2">PSN4</strain>
    </source>
</reference>
<sequence length="278" mass="30918">MTSQREHRDAMDREQEERYTSHHPRRNRSPRRHPIIVDHPRDGGPGLDRVGAFVADRLLPTFLANSDLPVKMVMNFGQLSLSDTDSSSSSSTISSSSDGRNPAGAASNCIIYNAPGCSMSLGDGAAVPPSPPPPSRLYSSRLNPPVYASERDYEYGYGYAYAPRKMRGPVNRGVRGGGGGRDSIFEGRCLACDRRAWIGSRGICYECIKFSLPSRRLSAVVGDDYARYERRDGWDAWDGLLDREGRRVREAYPPRARRYSEFMSESELGGFGDGVYYI</sequence>
<gene>
    <name evidence="2" type="ORF">QBC47DRAFT_377502</name>
</gene>
<feature type="compositionally biased region" description="Basic residues" evidence="1">
    <location>
        <begin position="21"/>
        <end position="34"/>
    </location>
</feature>
<comment type="caution">
    <text evidence="2">The sequence shown here is derived from an EMBL/GenBank/DDBJ whole genome shotgun (WGS) entry which is preliminary data.</text>
</comment>
<protein>
    <submittedName>
        <fullName evidence="2">Uncharacterized protein</fullName>
    </submittedName>
</protein>
<keyword evidence="3" id="KW-1185">Reference proteome</keyword>
<dbReference type="EMBL" id="MU839831">
    <property type="protein sequence ID" value="KAK1756723.1"/>
    <property type="molecule type" value="Genomic_DNA"/>
</dbReference>
<feature type="compositionally biased region" description="Low complexity" evidence="1">
    <location>
        <begin position="81"/>
        <end position="98"/>
    </location>
</feature>
<feature type="region of interest" description="Disordered" evidence="1">
    <location>
        <begin position="81"/>
        <end position="102"/>
    </location>
</feature>
<dbReference type="AlphaFoldDB" id="A0AAJ0BGH6"/>
<dbReference type="Proteomes" id="UP001239445">
    <property type="component" value="Unassembled WGS sequence"/>
</dbReference>
<proteinExistence type="predicted"/>
<accession>A0AAJ0BGH6</accession>
<evidence type="ECO:0000313" key="3">
    <source>
        <dbReference type="Proteomes" id="UP001239445"/>
    </source>
</evidence>